<keyword evidence="2" id="KW-1185">Reference proteome</keyword>
<evidence type="ECO:0000313" key="2">
    <source>
        <dbReference type="Proteomes" id="UP000191004"/>
    </source>
</evidence>
<organism evidence="1 2">
    <name type="scientific">Trichoderma guizhouense</name>
    <dbReference type="NCBI Taxonomy" id="1491466"/>
    <lineage>
        <taxon>Eukaryota</taxon>
        <taxon>Fungi</taxon>
        <taxon>Dikarya</taxon>
        <taxon>Ascomycota</taxon>
        <taxon>Pezizomycotina</taxon>
        <taxon>Sordariomycetes</taxon>
        <taxon>Hypocreomycetidae</taxon>
        <taxon>Hypocreales</taxon>
        <taxon>Hypocreaceae</taxon>
        <taxon>Trichoderma</taxon>
    </lineage>
</organism>
<proteinExistence type="predicted"/>
<protein>
    <submittedName>
        <fullName evidence="1">Uncharacterized protein</fullName>
    </submittedName>
</protein>
<dbReference type="EMBL" id="LVVK01000022">
    <property type="protein sequence ID" value="OPB36991.1"/>
    <property type="molecule type" value="Genomic_DNA"/>
</dbReference>
<accession>A0A1T3C7N3</accession>
<gene>
    <name evidence="1" type="ORF">A0O28_0039030</name>
</gene>
<sequence>MSAVTAAVPPKPQYIGFINTADVDNVLSALGKSNTFLTELGHWKEEALSRTRAGTVWSLDAFITLASRATDILGRHGLRFNPDFTMFDVGKQKDAVKDLPDDQVLGVVPLFGFYFFDKENTRSWAYNAMVIYQTHLLCQFVGV</sequence>
<dbReference type="OrthoDB" id="4876318at2759"/>
<dbReference type="Proteomes" id="UP000191004">
    <property type="component" value="Unassembled WGS sequence"/>
</dbReference>
<comment type="caution">
    <text evidence="1">The sequence shown here is derived from an EMBL/GenBank/DDBJ whole genome shotgun (WGS) entry which is preliminary data.</text>
</comment>
<evidence type="ECO:0000313" key="1">
    <source>
        <dbReference type="EMBL" id="OPB36991.1"/>
    </source>
</evidence>
<dbReference type="AlphaFoldDB" id="A0A1T3C7N3"/>
<name>A0A1T3C7N3_9HYPO</name>
<reference evidence="1 2" key="1">
    <citation type="submission" date="2016-04" db="EMBL/GenBank/DDBJ databases">
        <title>Multiple horizontal gene transfer events from other fungi enriched the ability of the initially mycotrophic fungus Trichoderma (Ascomycota) to feed on dead plant biomass.</title>
        <authorList>
            <person name="Atanasova L."/>
            <person name="Chenthamara K."/>
            <person name="Zhang J."/>
            <person name="Grujic M."/>
            <person name="Henrissat B."/>
            <person name="Kuo A."/>
            <person name="Aertz A."/>
            <person name="Salamov A."/>
            <person name="Lipzen A."/>
            <person name="Labutti K."/>
            <person name="Barry K."/>
            <person name="Miao Y."/>
            <person name="Rahimi M.J."/>
            <person name="Shen Q."/>
            <person name="Grigoriev I.V."/>
            <person name="Kubicek C.P."/>
            <person name="Druzhinina I.S."/>
        </authorList>
    </citation>
    <scope>NUCLEOTIDE SEQUENCE [LARGE SCALE GENOMIC DNA]</scope>
    <source>
        <strain evidence="1 2">NJAU 4742</strain>
    </source>
</reference>